<feature type="transmembrane region" description="Helical" evidence="1">
    <location>
        <begin position="132"/>
        <end position="153"/>
    </location>
</feature>
<evidence type="ECO:0000256" key="1">
    <source>
        <dbReference type="SAM" id="Phobius"/>
    </source>
</evidence>
<protein>
    <submittedName>
        <fullName evidence="2">ABC transporter permease</fullName>
    </submittedName>
</protein>
<feature type="transmembrane region" description="Helical" evidence="1">
    <location>
        <begin position="159"/>
        <end position="183"/>
    </location>
</feature>
<keyword evidence="1" id="KW-1133">Transmembrane helix</keyword>
<accession>A0A7M2SPV2</accession>
<organism evidence="2 3">
    <name type="scientific">Streptomyces ferrugineus</name>
    <dbReference type="NCBI Taxonomy" id="1413221"/>
    <lineage>
        <taxon>Bacteria</taxon>
        <taxon>Bacillati</taxon>
        <taxon>Actinomycetota</taxon>
        <taxon>Actinomycetes</taxon>
        <taxon>Kitasatosporales</taxon>
        <taxon>Streptomycetaceae</taxon>
        <taxon>Streptomyces</taxon>
    </lineage>
</organism>
<feature type="transmembrane region" description="Helical" evidence="1">
    <location>
        <begin position="425"/>
        <end position="449"/>
    </location>
</feature>
<sequence length="461" mass="47920">MRAQDKRAYGAATADLRLAWLLTRGSDRREWWRVLLTAVGAALATGLGLVIAALLPLEGHHSMSVGGGLLDETGTRTGVIVALSLLLVPVLGFLGQCARIGAVHRDRRLAALRLSGATPAQVRRIAAWESGLACLAGSGTATVFSVLTLLRLWRSPDPLAWAGIAVVAAGVPLLGAAVSALALRRVVASPLGRIRRVRPAEGPGRMFRVATGVLALVLVYIVTTRFHEVPFEFALAPFTVFAVCLLVGAAAVWLTGVSARRLGERLTARAESPAVLIAAGRLRDDPWAAARTHAAVLLVTVVAAGFVGIRQVLLSALRANHGQYAEDVAFYENGLNLTGAAILVALALVLTSLAVGTAESVATRRRGLAAQTAAGVPYAVLARATLLETALPLAPALTVAGLGGMTVGVWYASLAVEGATLGLPFAVLLVTVAVYAACLLAAATSLPLLRRSVRPAELRYT</sequence>
<dbReference type="EMBL" id="CP063373">
    <property type="protein sequence ID" value="QOV38282.1"/>
    <property type="molecule type" value="Genomic_DNA"/>
</dbReference>
<keyword evidence="1" id="KW-0812">Transmembrane</keyword>
<keyword evidence="3" id="KW-1185">Reference proteome</keyword>
<evidence type="ECO:0000313" key="3">
    <source>
        <dbReference type="Proteomes" id="UP000594205"/>
    </source>
</evidence>
<keyword evidence="1" id="KW-0472">Membrane</keyword>
<feature type="transmembrane region" description="Helical" evidence="1">
    <location>
        <begin position="337"/>
        <end position="356"/>
    </location>
</feature>
<feature type="transmembrane region" description="Helical" evidence="1">
    <location>
        <begin position="234"/>
        <end position="255"/>
    </location>
</feature>
<name>A0A7M2SPV2_9ACTN</name>
<feature type="transmembrane region" description="Helical" evidence="1">
    <location>
        <begin position="295"/>
        <end position="317"/>
    </location>
</feature>
<evidence type="ECO:0000313" key="2">
    <source>
        <dbReference type="EMBL" id="QOV38282.1"/>
    </source>
</evidence>
<gene>
    <name evidence="2" type="ORF">IM697_07805</name>
</gene>
<feature type="transmembrane region" description="Helical" evidence="1">
    <location>
        <begin position="77"/>
        <end position="98"/>
    </location>
</feature>
<dbReference type="KEGG" id="sfeu:IM697_07805"/>
<feature type="transmembrane region" description="Helical" evidence="1">
    <location>
        <begin position="393"/>
        <end position="413"/>
    </location>
</feature>
<dbReference type="Proteomes" id="UP000594205">
    <property type="component" value="Chromosome"/>
</dbReference>
<dbReference type="AlphaFoldDB" id="A0A7M2SPV2"/>
<feature type="transmembrane region" description="Helical" evidence="1">
    <location>
        <begin position="204"/>
        <end position="222"/>
    </location>
</feature>
<proteinExistence type="predicted"/>
<dbReference type="RefSeq" id="WP_194045964.1">
    <property type="nucleotide sequence ID" value="NZ_CP063373.1"/>
</dbReference>
<reference evidence="2 3" key="1">
    <citation type="submission" date="2020-10" db="EMBL/GenBank/DDBJ databases">
        <title>Streptomyces ferrugineus complate genome analysis.</title>
        <authorList>
            <person name="Anwar N."/>
        </authorList>
    </citation>
    <scope>NUCLEOTIDE SEQUENCE [LARGE SCALE GENOMIC DNA]</scope>
    <source>
        <strain evidence="2 3">CCTCC AA2014009</strain>
    </source>
</reference>
<feature type="transmembrane region" description="Helical" evidence="1">
    <location>
        <begin position="34"/>
        <end position="57"/>
    </location>
</feature>